<dbReference type="InterPro" id="IPR042564">
    <property type="entry name" value="CRISPR-Cas6/Csy4_sf"/>
</dbReference>
<dbReference type="Pfam" id="PF09618">
    <property type="entry name" value="Cas_Csy4"/>
    <property type="match status" value="1"/>
</dbReference>
<accession>A0A4R6Z7E7</accession>
<keyword evidence="2" id="KW-1185">Reference proteome</keyword>
<dbReference type="GO" id="GO:0004519">
    <property type="term" value="F:endonuclease activity"/>
    <property type="evidence" value="ECO:0007669"/>
    <property type="project" value="InterPro"/>
</dbReference>
<organism evidence="1 2">
    <name type="scientific">Tahibacter aquaticus</name>
    <dbReference type="NCBI Taxonomy" id="520092"/>
    <lineage>
        <taxon>Bacteria</taxon>
        <taxon>Pseudomonadati</taxon>
        <taxon>Pseudomonadota</taxon>
        <taxon>Gammaproteobacteria</taxon>
        <taxon>Lysobacterales</taxon>
        <taxon>Rhodanobacteraceae</taxon>
        <taxon>Tahibacter</taxon>
    </lineage>
</organism>
<proteinExistence type="predicted"/>
<dbReference type="InterPro" id="IPR013396">
    <property type="entry name" value="CRISPR-assoc_prot_Csy4"/>
</dbReference>
<protein>
    <submittedName>
        <fullName evidence="1">CRISPR-associated Csy4 family protein</fullName>
    </submittedName>
</protein>
<dbReference type="EMBL" id="SNZH01000002">
    <property type="protein sequence ID" value="TDR47717.1"/>
    <property type="molecule type" value="Genomic_DNA"/>
</dbReference>
<dbReference type="RefSeq" id="WP_133817430.1">
    <property type="nucleotide sequence ID" value="NZ_SNZH01000002.1"/>
</dbReference>
<dbReference type="GO" id="GO:0043571">
    <property type="term" value="P:maintenance of CRISPR repeat elements"/>
    <property type="evidence" value="ECO:0007669"/>
    <property type="project" value="InterPro"/>
</dbReference>
<evidence type="ECO:0000313" key="2">
    <source>
        <dbReference type="Proteomes" id="UP000295293"/>
    </source>
</evidence>
<dbReference type="OrthoDB" id="259831at2"/>
<dbReference type="AlphaFoldDB" id="A0A4R6Z7E7"/>
<evidence type="ECO:0000313" key="1">
    <source>
        <dbReference type="EMBL" id="TDR47717.1"/>
    </source>
</evidence>
<sequence>MDHYLDLMLRPDPEIAANVLLGALYSKLHRALAYLQRDDIGVSFPSVDNARNGLGTTLRIHGTTHAVHALQATAWLNTMRDHVANSDLQAVPESCRYRGVRRVQAKSNPERLRRRLMKRHGIDAAAAAERIPDTARETLDLPFIRLASASTGQPFLIFIDHGPLQDKATHGRFNSYGLGQGATIPWFRPFFSDR</sequence>
<comment type="caution">
    <text evidence="1">The sequence shown here is derived from an EMBL/GenBank/DDBJ whole genome shotgun (WGS) entry which is preliminary data.</text>
</comment>
<name>A0A4R6Z7E7_9GAMM</name>
<dbReference type="Proteomes" id="UP000295293">
    <property type="component" value="Unassembled WGS sequence"/>
</dbReference>
<reference evidence="1 2" key="1">
    <citation type="submission" date="2019-03" db="EMBL/GenBank/DDBJ databases">
        <title>Genomic Encyclopedia of Type Strains, Phase IV (KMG-IV): sequencing the most valuable type-strain genomes for metagenomic binning, comparative biology and taxonomic classification.</title>
        <authorList>
            <person name="Goeker M."/>
        </authorList>
    </citation>
    <scope>NUCLEOTIDE SEQUENCE [LARGE SCALE GENOMIC DNA]</scope>
    <source>
        <strain evidence="1 2">DSM 21667</strain>
    </source>
</reference>
<gene>
    <name evidence="1" type="ORF">DFR29_102377</name>
</gene>
<dbReference type="CDD" id="cd09739">
    <property type="entry name" value="Cas6_I-F"/>
    <property type="match status" value="1"/>
</dbReference>
<dbReference type="Gene3D" id="3.30.70.2540">
    <property type="entry name" value="CRISPR-associated endoribonuclease Cas6/Csy4"/>
    <property type="match status" value="1"/>
</dbReference>
<dbReference type="NCBIfam" id="TIGR02563">
    <property type="entry name" value="cas_Csy4"/>
    <property type="match status" value="1"/>
</dbReference>